<evidence type="ECO:0000256" key="1">
    <source>
        <dbReference type="SAM" id="MobiDB-lite"/>
    </source>
</evidence>
<accession>A0A550BT03</accession>
<feature type="region of interest" description="Disordered" evidence="1">
    <location>
        <begin position="102"/>
        <end position="130"/>
    </location>
</feature>
<protein>
    <submittedName>
        <fullName evidence="2">Uncharacterized protein</fullName>
    </submittedName>
</protein>
<dbReference type="Proteomes" id="UP000320762">
    <property type="component" value="Unassembled WGS sequence"/>
</dbReference>
<dbReference type="EMBL" id="VDMD01000105">
    <property type="protein sequence ID" value="TRM55656.1"/>
    <property type="molecule type" value="Genomic_DNA"/>
</dbReference>
<proteinExistence type="predicted"/>
<feature type="compositionally biased region" description="Polar residues" evidence="1">
    <location>
        <begin position="1"/>
        <end position="13"/>
    </location>
</feature>
<feature type="compositionally biased region" description="Pro residues" evidence="1">
    <location>
        <begin position="102"/>
        <end position="113"/>
    </location>
</feature>
<feature type="region of interest" description="Disordered" evidence="1">
    <location>
        <begin position="1"/>
        <end position="23"/>
    </location>
</feature>
<gene>
    <name evidence="2" type="ORF">BD626DRAFT_523537</name>
</gene>
<dbReference type="AlphaFoldDB" id="A0A550BT03"/>
<reference evidence="2 3" key="1">
    <citation type="journal article" date="2019" name="New Phytol.">
        <title>Comparative genomics reveals unique wood-decay strategies and fruiting body development in the Schizophyllaceae.</title>
        <authorList>
            <person name="Almasi E."/>
            <person name="Sahu N."/>
            <person name="Krizsan K."/>
            <person name="Balint B."/>
            <person name="Kovacs G.M."/>
            <person name="Kiss B."/>
            <person name="Cseklye J."/>
            <person name="Drula E."/>
            <person name="Henrissat B."/>
            <person name="Nagy I."/>
            <person name="Chovatia M."/>
            <person name="Adam C."/>
            <person name="LaButti K."/>
            <person name="Lipzen A."/>
            <person name="Riley R."/>
            <person name="Grigoriev I.V."/>
            <person name="Nagy L.G."/>
        </authorList>
    </citation>
    <scope>NUCLEOTIDE SEQUENCE [LARGE SCALE GENOMIC DNA]</scope>
    <source>
        <strain evidence="2 3">NL-1724</strain>
    </source>
</reference>
<sequence length="160" mass="17716">MRTPSSSPHSETPLSAHVKPSPSAYIEPPSISNLYPLQAAATRAPPASIVIILRPHPPRALPSTIPLYLHLHPRRCLPAPSTRQSTPAICPATHLPPPPFIHLPQAPGPPQGIRPPRDNPRRRRARDHRYRSRTRGIRICTGGIDCDMPRDIYDDVPRGH</sequence>
<evidence type="ECO:0000313" key="3">
    <source>
        <dbReference type="Proteomes" id="UP000320762"/>
    </source>
</evidence>
<comment type="caution">
    <text evidence="2">The sequence shown here is derived from an EMBL/GenBank/DDBJ whole genome shotgun (WGS) entry which is preliminary data.</text>
</comment>
<keyword evidence="3" id="KW-1185">Reference proteome</keyword>
<organism evidence="2 3">
    <name type="scientific">Schizophyllum amplum</name>
    <dbReference type="NCBI Taxonomy" id="97359"/>
    <lineage>
        <taxon>Eukaryota</taxon>
        <taxon>Fungi</taxon>
        <taxon>Dikarya</taxon>
        <taxon>Basidiomycota</taxon>
        <taxon>Agaricomycotina</taxon>
        <taxon>Agaricomycetes</taxon>
        <taxon>Agaricomycetidae</taxon>
        <taxon>Agaricales</taxon>
        <taxon>Schizophyllaceae</taxon>
        <taxon>Schizophyllum</taxon>
    </lineage>
</organism>
<evidence type="ECO:0000313" key="2">
    <source>
        <dbReference type="EMBL" id="TRM55656.1"/>
    </source>
</evidence>
<feature type="compositionally biased region" description="Basic residues" evidence="1">
    <location>
        <begin position="120"/>
        <end position="130"/>
    </location>
</feature>
<name>A0A550BT03_9AGAR</name>